<feature type="domain" description="HipA N-terminal subdomain 1" evidence="1">
    <location>
        <begin position="7"/>
        <end position="103"/>
    </location>
</feature>
<evidence type="ECO:0000313" key="2">
    <source>
        <dbReference type="EMBL" id="GAA4002220.1"/>
    </source>
</evidence>
<proteinExistence type="predicted"/>
<evidence type="ECO:0000259" key="1">
    <source>
        <dbReference type="Pfam" id="PF13657"/>
    </source>
</evidence>
<protein>
    <submittedName>
        <fullName evidence="2">HipA N-terminal domain-containing protein</fullName>
    </submittedName>
</protein>
<dbReference type="Proteomes" id="UP001500567">
    <property type="component" value="Unassembled WGS sequence"/>
</dbReference>
<reference evidence="3" key="1">
    <citation type="journal article" date="2019" name="Int. J. Syst. Evol. Microbiol.">
        <title>The Global Catalogue of Microorganisms (GCM) 10K type strain sequencing project: providing services to taxonomists for standard genome sequencing and annotation.</title>
        <authorList>
            <consortium name="The Broad Institute Genomics Platform"/>
            <consortium name="The Broad Institute Genome Sequencing Center for Infectious Disease"/>
            <person name="Wu L."/>
            <person name="Ma J."/>
        </authorList>
    </citation>
    <scope>NUCLEOTIDE SEQUENCE [LARGE SCALE GENOMIC DNA]</scope>
    <source>
        <strain evidence="3">JCM 17224</strain>
    </source>
</reference>
<evidence type="ECO:0000313" key="3">
    <source>
        <dbReference type="Proteomes" id="UP001500567"/>
    </source>
</evidence>
<comment type="caution">
    <text evidence="2">The sequence shown here is derived from an EMBL/GenBank/DDBJ whole genome shotgun (WGS) entry which is preliminary data.</text>
</comment>
<organism evidence="2 3">
    <name type="scientific">Hymenobacter fastidiosus</name>
    <dbReference type="NCBI Taxonomy" id="486264"/>
    <lineage>
        <taxon>Bacteria</taxon>
        <taxon>Pseudomonadati</taxon>
        <taxon>Bacteroidota</taxon>
        <taxon>Cytophagia</taxon>
        <taxon>Cytophagales</taxon>
        <taxon>Hymenobacteraceae</taxon>
        <taxon>Hymenobacter</taxon>
    </lineage>
</organism>
<sequence length="110" mass="12539">MKTRRAEVLDNGQRIGLLTQEATKYTFRYDDNYFRSTAPAISLSLPKTRQTYVANFLFPFFAGLLAEGSNKSLQTRQLRLDAEDDFSRLLLTAHTQTIGAVTVRELPNHE</sequence>
<gene>
    <name evidence="2" type="ORF">GCM10022408_11960</name>
</gene>
<accession>A0ABP7RUE9</accession>
<keyword evidence="3" id="KW-1185">Reference proteome</keyword>
<dbReference type="EMBL" id="BAABDJ010000007">
    <property type="protein sequence ID" value="GAA4002220.1"/>
    <property type="molecule type" value="Genomic_DNA"/>
</dbReference>
<dbReference type="InterPro" id="IPR017508">
    <property type="entry name" value="HipA_N1"/>
</dbReference>
<name>A0ABP7RUE9_9BACT</name>
<dbReference type="NCBIfam" id="TIGR03071">
    <property type="entry name" value="couple_hipA"/>
    <property type="match status" value="1"/>
</dbReference>
<dbReference type="RefSeq" id="WP_345071665.1">
    <property type="nucleotide sequence ID" value="NZ_BAABDJ010000007.1"/>
</dbReference>
<dbReference type="Pfam" id="PF13657">
    <property type="entry name" value="Couple_hipA"/>
    <property type="match status" value="1"/>
</dbReference>